<dbReference type="InterPro" id="IPR001915">
    <property type="entry name" value="Peptidase_M48"/>
</dbReference>
<dbReference type="Proteomes" id="UP000320948">
    <property type="component" value="Unassembled WGS sequence"/>
</dbReference>
<evidence type="ECO:0000256" key="2">
    <source>
        <dbReference type="ARBA" id="ARBA00022723"/>
    </source>
</evidence>
<dbReference type="Pfam" id="PF01435">
    <property type="entry name" value="Peptidase_M48"/>
    <property type="match status" value="1"/>
</dbReference>
<evidence type="ECO:0000259" key="7">
    <source>
        <dbReference type="Pfam" id="PF01435"/>
    </source>
</evidence>
<accession>A0A6N4RC71</accession>
<reference evidence="8 9" key="1">
    <citation type="journal article" date="2017" name="Nat. Commun.">
        <title>In situ click chemistry generation of cyclooxygenase-2 inhibitors.</title>
        <authorList>
            <person name="Bhardwaj A."/>
            <person name="Kaur J."/>
            <person name="Wuest M."/>
            <person name="Wuest F."/>
        </authorList>
    </citation>
    <scope>NUCLEOTIDE SEQUENCE [LARGE SCALE GENOMIC DNA]</scope>
    <source>
        <strain evidence="8">S2_018_000_R2_106</strain>
    </source>
</reference>
<dbReference type="Gene3D" id="3.30.2010.10">
    <property type="entry name" value="Metalloproteases ('zincins'), catalytic domain"/>
    <property type="match status" value="1"/>
</dbReference>
<keyword evidence="2" id="KW-0479">Metal-binding</keyword>
<evidence type="ECO:0000313" key="8">
    <source>
        <dbReference type="EMBL" id="TKW60841.1"/>
    </source>
</evidence>
<feature type="domain" description="Peptidase M48" evidence="7">
    <location>
        <begin position="89"/>
        <end position="246"/>
    </location>
</feature>
<dbReference type="GO" id="GO:0051603">
    <property type="term" value="P:proteolysis involved in protein catabolic process"/>
    <property type="evidence" value="ECO:0007669"/>
    <property type="project" value="TreeGrafter"/>
</dbReference>
<keyword evidence="3 6" id="KW-0378">Hydrolase</keyword>
<evidence type="ECO:0000256" key="5">
    <source>
        <dbReference type="ARBA" id="ARBA00023049"/>
    </source>
</evidence>
<proteinExistence type="inferred from homology"/>
<dbReference type="PANTHER" id="PTHR22726">
    <property type="entry name" value="METALLOENDOPEPTIDASE OMA1"/>
    <property type="match status" value="1"/>
</dbReference>
<evidence type="ECO:0000256" key="4">
    <source>
        <dbReference type="ARBA" id="ARBA00022833"/>
    </source>
</evidence>
<dbReference type="GO" id="GO:0004222">
    <property type="term" value="F:metalloendopeptidase activity"/>
    <property type="evidence" value="ECO:0007669"/>
    <property type="project" value="InterPro"/>
</dbReference>
<dbReference type="InterPro" id="IPR051156">
    <property type="entry name" value="Mito/Outer_Membr_Metalloprot"/>
</dbReference>
<dbReference type="PANTHER" id="PTHR22726:SF1">
    <property type="entry name" value="METALLOENDOPEPTIDASE OMA1, MITOCHONDRIAL"/>
    <property type="match status" value="1"/>
</dbReference>
<protein>
    <submittedName>
        <fullName evidence="8">Peptidase M48</fullName>
    </submittedName>
</protein>
<evidence type="ECO:0000313" key="9">
    <source>
        <dbReference type="Proteomes" id="UP000320948"/>
    </source>
</evidence>
<evidence type="ECO:0000256" key="6">
    <source>
        <dbReference type="RuleBase" id="RU003983"/>
    </source>
</evidence>
<dbReference type="GO" id="GO:0016020">
    <property type="term" value="C:membrane"/>
    <property type="evidence" value="ECO:0007669"/>
    <property type="project" value="TreeGrafter"/>
</dbReference>
<dbReference type="CDD" id="cd07324">
    <property type="entry name" value="M48C_Oma1-like"/>
    <property type="match status" value="1"/>
</dbReference>
<comment type="similarity">
    <text evidence="6">Belongs to the peptidase M48 family.</text>
</comment>
<evidence type="ECO:0000256" key="1">
    <source>
        <dbReference type="ARBA" id="ARBA00022670"/>
    </source>
</evidence>
<gene>
    <name evidence="8" type="ORF">DI628_08100</name>
</gene>
<dbReference type="PROSITE" id="PS51257">
    <property type="entry name" value="PROKAR_LIPOPROTEIN"/>
    <property type="match status" value="1"/>
</dbReference>
<keyword evidence="5 6" id="KW-0482">Metalloprotease</keyword>
<organism evidence="8 9">
    <name type="scientific">Blastochloris viridis</name>
    <name type="common">Rhodopseudomonas viridis</name>
    <dbReference type="NCBI Taxonomy" id="1079"/>
    <lineage>
        <taxon>Bacteria</taxon>
        <taxon>Pseudomonadati</taxon>
        <taxon>Pseudomonadota</taxon>
        <taxon>Alphaproteobacteria</taxon>
        <taxon>Hyphomicrobiales</taxon>
        <taxon>Blastochloridaceae</taxon>
        <taxon>Blastochloris</taxon>
    </lineage>
</organism>
<evidence type="ECO:0000256" key="3">
    <source>
        <dbReference type="ARBA" id="ARBA00022801"/>
    </source>
</evidence>
<name>A0A6N4RC71_BLAVI</name>
<dbReference type="EMBL" id="VAFM01000002">
    <property type="protein sequence ID" value="TKW60841.1"/>
    <property type="molecule type" value="Genomic_DNA"/>
</dbReference>
<keyword evidence="1 6" id="KW-0645">Protease</keyword>
<comment type="caution">
    <text evidence="8">The sequence shown here is derived from an EMBL/GenBank/DDBJ whole genome shotgun (WGS) entry which is preliminary data.</text>
</comment>
<keyword evidence="4 6" id="KW-0862">Zinc</keyword>
<dbReference type="AlphaFoldDB" id="A0A6N4RC71"/>
<dbReference type="GO" id="GO:0046872">
    <property type="term" value="F:metal ion binding"/>
    <property type="evidence" value="ECO:0007669"/>
    <property type="project" value="UniProtKB-KW"/>
</dbReference>
<sequence length="407" mass="42677">MQMMRVMSGVAMAVLLAGCAEQLSGLDQSLYGVANSVSTQDRVTGSRILASGDRAAQIAESNAAIDQQLAKLTAGGGKINADVDPAGYAKLVTITQRIIQASHFAGEASQWKVVLLPEKDFNAYVNGGSYVMVYKGLLDSVKSDDEIAAVIGHEVGHVAANHVGRQQAYQIVSLLDRKNASNDAFGESFTLAQEQQADQIGILYAALAGYDPMAASTLWNRLYAQQGQSAGLISSHPLNGDRAASTKQIGQQVAQYRVAGRVNPQAQEILVNNVLWQRSTLPQLAAGQGGGLLAVAQTAWTTYQERETAQGLAEAQTARAAQVKAVQQALVVRNINGVDPDTVVVQMTYQGTQPLAELRLALQTAKARVIASAGAVAPGATFDVTFSQAGSGVGGGGKVTIAVDEVR</sequence>
<comment type="cofactor">
    <cofactor evidence="6">
        <name>Zn(2+)</name>
        <dbReference type="ChEBI" id="CHEBI:29105"/>
    </cofactor>
    <text evidence="6">Binds 1 zinc ion per subunit.</text>
</comment>